<dbReference type="Proteomes" id="UP000178873">
    <property type="component" value="Unassembled WGS sequence"/>
</dbReference>
<reference evidence="2 3" key="1">
    <citation type="journal article" date="2016" name="Nat. Commun.">
        <title>Thousands of microbial genomes shed light on interconnected biogeochemical processes in an aquifer system.</title>
        <authorList>
            <person name="Anantharaman K."/>
            <person name="Brown C.T."/>
            <person name="Hug L.A."/>
            <person name="Sharon I."/>
            <person name="Castelle C.J."/>
            <person name="Probst A.J."/>
            <person name="Thomas B.C."/>
            <person name="Singh A."/>
            <person name="Wilkins M.J."/>
            <person name="Karaoz U."/>
            <person name="Brodie E.L."/>
            <person name="Williams K.H."/>
            <person name="Hubbard S.S."/>
            <person name="Banfield J.F."/>
        </authorList>
    </citation>
    <scope>NUCLEOTIDE SEQUENCE [LARGE SCALE GENOMIC DNA]</scope>
</reference>
<organism evidence="2 3">
    <name type="scientific">Candidatus Taylorbacteria bacterium RIFCSPHIGHO2_01_FULL_46_22b</name>
    <dbReference type="NCBI Taxonomy" id="1802301"/>
    <lineage>
        <taxon>Bacteria</taxon>
        <taxon>Candidatus Tayloriibacteriota</taxon>
    </lineage>
</organism>
<accession>A0A1G2M4Q6</accession>
<proteinExistence type="predicted"/>
<dbReference type="STRING" id="1802301.A2664_04785"/>
<sequence length="98" mass="10992">MSKANRDARRLTEKADRQAQKDRQMKKPDGTSAYAKKIRTKGRFAWMGQNAEGEEQQPPPPPKDWTPKTSYQSPALVTLPSGRKAWITSSGCDLKFVG</sequence>
<evidence type="ECO:0000256" key="1">
    <source>
        <dbReference type="SAM" id="MobiDB-lite"/>
    </source>
</evidence>
<feature type="region of interest" description="Disordered" evidence="1">
    <location>
        <begin position="1"/>
        <end position="74"/>
    </location>
</feature>
<dbReference type="EMBL" id="MHRF01000001">
    <property type="protein sequence ID" value="OHA18793.1"/>
    <property type="molecule type" value="Genomic_DNA"/>
</dbReference>
<gene>
    <name evidence="2" type="ORF">A2664_04785</name>
</gene>
<protein>
    <submittedName>
        <fullName evidence="2">Uncharacterized protein</fullName>
    </submittedName>
</protein>
<name>A0A1G2M4Q6_9BACT</name>
<evidence type="ECO:0000313" key="3">
    <source>
        <dbReference type="Proteomes" id="UP000178873"/>
    </source>
</evidence>
<evidence type="ECO:0000313" key="2">
    <source>
        <dbReference type="EMBL" id="OHA18793.1"/>
    </source>
</evidence>
<dbReference type="AlphaFoldDB" id="A0A1G2M4Q6"/>
<feature type="compositionally biased region" description="Basic and acidic residues" evidence="1">
    <location>
        <begin position="1"/>
        <end position="29"/>
    </location>
</feature>
<comment type="caution">
    <text evidence="2">The sequence shown here is derived from an EMBL/GenBank/DDBJ whole genome shotgun (WGS) entry which is preliminary data.</text>
</comment>